<name>A0ABW8STN9_9BACT</name>
<dbReference type="InterPro" id="IPR012347">
    <property type="entry name" value="Ferritin-like"/>
</dbReference>
<dbReference type="Proteomes" id="UP001623559">
    <property type="component" value="Unassembled WGS sequence"/>
</dbReference>
<dbReference type="CDD" id="cd01048">
    <property type="entry name" value="Ferritin_like_AB2"/>
    <property type="match status" value="1"/>
</dbReference>
<dbReference type="PROSITE" id="PS51257">
    <property type="entry name" value="PROKAR_LIPOPROTEIN"/>
    <property type="match status" value="1"/>
</dbReference>
<organism evidence="2 3">
    <name type="scientific">Aquirufa novilacunae</name>
    <dbReference type="NCBI Taxonomy" id="3139305"/>
    <lineage>
        <taxon>Bacteria</taxon>
        <taxon>Pseudomonadati</taxon>
        <taxon>Bacteroidota</taxon>
        <taxon>Cytophagia</taxon>
        <taxon>Cytophagales</taxon>
        <taxon>Flectobacillaceae</taxon>
        <taxon>Aquirufa</taxon>
    </lineage>
</organism>
<dbReference type="Gene3D" id="1.20.1260.10">
    <property type="match status" value="1"/>
</dbReference>
<dbReference type="EMBL" id="JBEWZG010000001">
    <property type="protein sequence ID" value="MFL0205172.1"/>
    <property type="molecule type" value="Genomic_DNA"/>
</dbReference>
<dbReference type="InterPro" id="IPR009078">
    <property type="entry name" value="Ferritin-like_SF"/>
</dbReference>
<accession>A0ABW8STN9</accession>
<evidence type="ECO:0000313" key="2">
    <source>
        <dbReference type="EMBL" id="MFL0205172.1"/>
    </source>
</evidence>
<dbReference type="Pfam" id="PF09968">
    <property type="entry name" value="DUF2202"/>
    <property type="match status" value="1"/>
</dbReference>
<dbReference type="InterPro" id="IPR019243">
    <property type="entry name" value="DUF2202"/>
</dbReference>
<sequence length="220" mass="24543">MKNQVKILLVGLVLGLVSCEKSGPLDSDQANLSASLAAIQQKVSSLPLENLEEAEKERILFIREEEKLAYDVYNTMFDKYGVNIFQNIPTSELSHMEAMLTIIKKYNLVDPMDTSPRGVFNDASLQTLYTSLVTQGNTSVLAAYQVGALIEELDIHDLNSSLALTNNQDVRFVYDFLNKGSRNHLRSFYKNITKAGGSYTPIHITQAEFDAIVNSPTEKM</sequence>
<evidence type="ECO:0000259" key="1">
    <source>
        <dbReference type="Pfam" id="PF09968"/>
    </source>
</evidence>
<protein>
    <submittedName>
        <fullName evidence="2">DUF2202 domain-containing protein</fullName>
    </submittedName>
</protein>
<dbReference type="RefSeq" id="WP_406776776.1">
    <property type="nucleotide sequence ID" value="NZ_JBEWZG010000001.1"/>
</dbReference>
<dbReference type="SUPFAM" id="SSF47240">
    <property type="entry name" value="Ferritin-like"/>
    <property type="match status" value="1"/>
</dbReference>
<feature type="domain" description="DUF2202" evidence="1">
    <location>
        <begin position="55"/>
        <end position="215"/>
    </location>
</feature>
<evidence type="ECO:0000313" key="3">
    <source>
        <dbReference type="Proteomes" id="UP001623559"/>
    </source>
</evidence>
<reference evidence="2 3" key="1">
    <citation type="submission" date="2024-07" db="EMBL/GenBank/DDBJ databases">
        <authorList>
            <person name="Pitt A."/>
            <person name="Hahn M.W."/>
        </authorList>
    </citation>
    <scope>NUCLEOTIDE SEQUENCE [LARGE SCALE GENOMIC DNA]</scope>
    <source>
        <strain evidence="2 3">2-AUSEE-184A6</strain>
    </source>
</reference>
<comment type="caution">
    <text evidence="2">The sequence shown here is derived from an EMBL/GenBank/DDBJ whole genome shotgun (WGS) entry which is preliminary data.</text>
</comment>
<proteinExistence type="predicted"/>
<gene>
    <name evidence="2" type="ORF">V7S74_00295</name>
</gene>